<dbReference type="InterPro" id="IPR002110">
    <property type="entry name" value="Ankyrin_rpt"/>
</dbReference>
<dbReference type="Gene3D" id="1.25.40.20">
    <property type="entry name" value="Ankyrin repeat-containing domain"/>
    <property type="match status" value="1"/>
</dbReference>
<dbReference type="OMA" id="RRANTQM"/>
<dbReference type="STRING" id="13249.T1HPF8"/>
<dbReference type="AlphaFoldDB" id="T1HPF8"/>
<dbReference type="SUPFAM" id="SSF48403">
    <property type="entry name" value="Ankyrin repeat"/>
    <property type="match status" value="1"/>
</dbReference>
<protein>
    <submittedName>
        <fullName evidence="5">ANK_REP_REGION domain-containing protein</fullName>
    </submittedName>
</protein>
<keyword evidence="3" id="KW-1009">Hearing</keyword>
<keyword evidence="2" id="KW-0677">Repeat</keyword>
<name>T1HPF8_RHOPR</name>
<dbReference type="PANTHER" id="PTHR24153">
    <property type="entry name" value="ESPIN"/>
    <property type="match status" value="1"/>
</dbReference>
<proteinExistence type="predicted"/>
<dbReference type="EMBL" id="ACPB03012993">
    <property type="status" value="NOT_ANNOTATED_CDS"/>
    <property type="molecule type" value="Genomic_DNA"/>
</dbReference>
<comment type="subcellular location">
    <subcellularLocation>
        <location evidence="1">Cell projection</location>
        <location evidence="1">Stereocilium</location>
    </subcellularLocation>
</comment>
<dbReference type="PANTHER" id="PTHR24153:SF8">
    <property type="entry name" value="FORKED, ISOFORM F"/>
    <property type="match status" value="1"/>
</dbReference>
<sequence length="159" mass="17560">MEAGNDEDYRRANTQMENDITPVFLAAQEGHLDVLRFLVLVAGGSLYIRAKDGMAPVHAAAQMGSLSCLEWMVEDQGVDPNLRDGDGATPLHFAASRGHVDCVRWLLRHGALLLQDNYGKSPINDAAENQQMQDKIYLVTGYKTAHGPMGLDEREKSDY</sequence>
<dbReference type="GO" id="GO:0051015">
    <property type="term" value="F:actin filament binding"/>
    <property type="evidence" value="ECO:0007669"/>
    <property type="project" value="TreeGrafter"/>
</dbReference>
<dbReference type="SMART" id="SM00248">
    <property type="entry name" value="ANK"/>
    <property type="match status" value="3"/>
</dbReference>
<evidence type="ECO:0000313" key="6">
    <source>
        <dbReference type="Proteomes" id="UP000015103"/>
    </source>
</evidence>
<keyword evidence="4" id="KW-0040">ANK repeat</keyword>
<dbReference type="InterPro" id="IPR052420">
    <property type="entry name" value="Espin/Espin-like"/>
</dbReference>
<organism evidence="5 6">
    <name type="scientific">Rhodnius prolixus</name>
    <name type="common">Triatomid bug</name>
    <dbReference type="NCBI Taxonomy" id="13249"/>
    <lineage>
        <taxon>Eukaryota</taxon>
        <taxon>Metazoa</taxon>
        <taxon>Ecdysozoa</taxon>
        <taxon>Arthropoda</taxon>
        <taxon>Hexapoda</taxon>
        <taxon>Insecta</taxon>
        <taxon>Pterygota</taxon>
        <taxon>Neoptera</taxon>
        <taxon>Paraneoptera</taxon>
        <taxon>Hemiptera</taxon>
        <taxon>Heteroptera</taxon>
        <taxon>Panheteroptera</taxon>
        <taxon>Cimicomorpha</taxon>
        <taxon>Reduviidae</taxon>
        <taxon>Triatominae</taxon>
        <taxon>Rhodnius</taxon>
    </lineage>
</organism>
<dbReference type="EnsemblMetazoa" id="RPRC005932-RA">
    <property type="protein sequence ID" value="RPRC005932-PA"/>
    <property type="gene ID" value="RPRC005932"/>
</dbReference>
<dbReference type="PROSITE" id="PS50088">
    <property type="entry name" value="ANK_REPEAT"/>
    <property type="match status" value="2"/>
</dbReference>
<keyword evidence="6" id="KW-1185">Reference proteome</keyword>
<dbReference type="HOGENOM" id="CLU_1662949_0_0_1"/>
<reference evidence="5" key="1">
    <citation type="submission" date="2015-05" db="UniProtKB">
        <authorList>
            <consortium name="EnsemblMetazoa"/>
        </authorList>
    </citation>
    <scope>IDENTIFICATION</scope>
</reference>
<dbReference type="GO" id="GO:0005737">
    <property type="term" value="C:cytoplasm"/>
    <property type="evidence" value="ECO:0007669"/>
    <property type="project" value="TreeGrafter"/>
</dbReference>
<accession>T1HPF8</accession>
<evidence type="ECO:0000256" key="3">
    <source>
        <dbReference type="ARBA" id="ARBA00022740"/>
    </source>
</evidence>
<dbReference type="eggNOG" id="KOG0504">
    <property type="taxonomic scope" value="Eukaryota"/>
</dbReference>
<dbReference type="Pfam" id="PF13637">
    <property type="entry name" value="Ank_4"/>
    <property type="match status" value="1"/>
</dbReference>
<dbReference type="VEuPathDB" id="VectorBase:RPRC005932"/>
<dbReference type="InParanoid" id="T1HPF8"/>
<dbReference type="Pfam" id="PF00023">
    <property type="entry name" value="Ank"/>
    <property type="match status" value="1"/>
</dbReference>
<evidence type="ECO:0000256" key="2">
    <source>
        <dbReference type="ARBA" id="ARBA00022737"/>
    </source>
</evidence>
<dbReference type="InterPro" id="IPR036770">
    <property type="entry name" value="Ankyrin_rpt-contain_sf"/>
</dbReference>
<dbReference type="PROSITE" id="PS50297">
    <property type="entry name" value="ANK_REP_REGION"/>
    <property type="match status" value="1"/>
</dbReference>
<dbReference type="Proteomes" id="UP000015103">
    <property type="component" value="Unassembled WGS sequence"/>
</dbReference>
<evidence type="ECO:0000313" key="5">
    <source>
        <dbReference type="EnsemblMetazoa" id="RPRC005932-PA"/>
    </source>
</evidence>
<dbReference type="GO" id="GO:0032420">
    <property type="term" value="C:stereocilium"/>
    <property type="evidence" value="ECO:0007669"/>
    <property type="project" value="UniProtKB-SubCell"/>
</dbReference>
<evidence type="ECO:0000256" key="1">
    <source>
        <dbReference type="ARBA" id="ARBA00004645"/>
    </source>
</evidence>
<dbReference type="GO" id="GO:0007605">
    <property type="term" value="P:sensory perception of sound"/>
    <property type="evidence" value="ECO:0007669"/>
    <property type="project" value="UniProtKB-KW"/>
</dbReference>
<evidence type="ECO:0000256" key="4">
    <source>
        <dbReference type="ARBA" id="ARBA00023043"/>
    </source>
</evidence>
<dbReference type="GO" id="GO:0051017">
    <property type="term" value="P:actin filament bundle assembly"/>
    <property type="evidence" value="ECO:0007669"/>
    <property type="project" value="TreeGrafter"/>
</dbReference>